<dbReference type="AlphaFoldDB" id="A0A1I7T1J7"/>
<dbReference type="Pfam" id="PF00651">
    <property type="entry name" value="BTB"/>
    <property type="match status" value="1"/>
</dbReference>
<dbReference type="PROSITE" id="PS50097">
    <property type="entry name" value="BTB"/>
    <property type="match status" value="1"/>
</dbReference>
<feature type="compositionally biased region" description="Polar residues" evidence="1">
    <location>
        <begin position="1"/>
        <end position="15"/>
    </location>
</feature>
<dbReference type="PANTHER" id="PTHR22743:SF165">
    <property type="entry name" value="BTB AND MATH DOMAIN CONTAINING-RELATED"/>
    <property type="match status" value="1"/>
</dbReference>
<dbReference type="SMART" id="SM00225">
    <property type="entry name" value="BTB"/>
    <property type="match status" value="1"/>
</dbReference>
<evidence type="ECO:0000256" key="1">
    <source>
        <dbReference type="SAM" id="MobiDB-lite"/>
    </source>
</evidence>
<sequence length="398" mass="46437">MTENGGEISMTNGEFNESPCDVVNSDLKEVGRMYEKLLENQKNQDETIRNNQEKVLQEIEMIKKDMKGRKRPLDDASPGNSAKRVDIPQNSVLRTINLDQYPMKNFVLKHTFEDILYCEDDVYMSSAEEDHFGVNWRMSVSRKSNDLLFFLDCIGPFDAMNNRIEIECELKIKSKNEEFIKCKSAHFFDKPACRLLTEWKDFEEKYLVDDKLTVEYHMQINKYIGIYKVNLREFDETMEEFSDVVLIVNGQKFYVLSKYLASHSSYFKAMFMGRFDEASQSEIKLTGIDADDFQNYLEVIHGELAIDDYTIEGILHLSDMYDTQMAIDKCQTFLLKKSRKTLKKKLQLAFRYNLMKLKKSCLLKLRSVDDIRSVISGDIRDMDPSLTAALLEKSLLFQ</sequence>
<dbReference type="SUPFAM" id="SSF49599">
    <property type="entry name" value="TRAF domain-like"/>
    <property type="match status" value="1"/>
</dbReference>
<dbReference type="CDD" id="cd18186">
    <property type="entry name" value="BTB_POZ_ZBTB_KLHL-like"/>
    <property type="match status" value="1"/>
</dbReference>
<dbReference type="SMART" id="SM00061">
    <property type="entry name" value="MATH"/>
    <property type="match status" value="1"/>
</dbReference>
<dbReference type="SUPFAM" id="SSF54695">
    <property type="entry name" value="POZ domain"/>
    <property type="match status" value="1"/>
</dbReference>
<dbReference type="InterPro" id="IPR000210">
    <property type="entry name" value="BTB/POZ_dom"/>
</dbReference>
<feature type="region of interest" description="Disordered" evidence="1">
    <location>
        <begin position="1"/>
        <end position="20"/>
    </location>
</feature>
<dbReference type="InterPro" id="IPR002083">
    <property type="entry name" value="MATH/TRAF_dom"/>
</dbReference>
<evidence type="ECO:0000313" key="4">
    <source>
        <dbReference type="WBParaSite" id="Csp11.Scaffold462.g1525.t1"/>
    </source>
</evidence>
<dbReference type="PANTHER" id="PTHR22743">
    <property type="entry name" value="MEPRIN/TRAF-LIKE MATH FAMILY-C.ELEGANS"/>
    <property type="match status" value="1"/>
</dbReference>
<keyword evidence="3" id="KW-1185">Reference proteome</keyword>
<proteinExistence type="predicted"/>
<dbReference type="Pfam" id="PF00917">
    <property type="entry name" value="MATH"/>
    <property type="match status" value="1"/>
</dbReference>
<dbReference type="eggNOG" id="ENOG502RXUT">
    <property type="taxonomic scope" value="Eukaryota"/>
</dbReference>
<dbReference type="InterPro" id="IPR008974">
    <property type="entry name" value="TRAF-like"/>
</dbReference>
<feature type="domain" description="BTB" evidence="2">
    <location>
        <begin position="242"/>
        <end position="301"/>
    </location>
</feature>
<dbReference type="WBParaSite" id="Csp11.Scaffold462.g1525.t1">
    <property type="protein sequence ID" value="Csp11.Scaffold462.g1525.t1"/>
    <property type="gene ID" value="Csp11.Scaffold462.g1525"/>
</dbReference>
<dbReference type="Proteomes" id="UP000095282">
    <property type="component" value="Unplaced"/>
</dbReference>
<dbReference type="CDD" id="cd00121">
    <property type="entry name" value="MATH"/>
    <property type="match status" value="1"/>
</dbReference>
<feature type="region of interest" description="Disordered" evidence="1">
    <location>
        <begin position="66"/>
        <end position="86"/>
    </location>
</feature>
<dbReference type="InterPro" id="IPR011333">
    <property type="entry name" value="SKP1/BTB/POZ_sf"/>
</dbReference>
<dbReference type="STRING" id="1561998.A0A1I7T1J7"/>
<accession>A0A1I7T1J7</accession>
<evidence type="ECO:0000313" key="3">
    <source>
        <dbReference type="Proteomes" id="UP000095282"/>
    </source>
</evidence>
<organism evidence="3 4">
    <name type="scientific">Caenorhabditis tropicalis</name>
    <dbReference type="NCBI Taxonomy" id="1561998"/>
    <lineage>
        <taxon>Eukaryota</taxon>
        <taxon>Metazoa</taxon>
        <taxon>Ecdysozoa</taxon>
        <taxon>Nematoda</taxon>
        <taxon>Chromadorea</taxon>
        <taxon>Rhabditida</taxon>
        <taxon>Rhabditina</taxon>
        <taxon>Rhabditomorpha</taxon>
        <taxon>Rhabditoidea</taxon>
        <taxon>Rhabditidae</taxon>
        <taxon>Peloderinae</taxon>
        <taxon>Caenorhabditis</taxon>
    </lineage>
</organism>
<dbReference type="InterPro" id="IPR052664">
    <property type="entry name" value="BTB-MATH_domain_protein"/>
</dbReference>
<reference evidence="4" key="1">
    <citation type="submission" date="2016-11" db="UniProtKB">
        <authorList>
            <consortium name="WormBaseParasite"/>
        </authorList>
    </citation>
    <scope>IDENTIFICATION</scope>
</reference>
<evidence type="ECO:0000259" key="2">
    <source>
        <dbReference type="PROSITE" id="PS50097"/>
    </source>
</evidence>
<dbReference type="Gene3D" id="2.60.210.10">
    <property type="entry name" value="Apoptosis, Tumor Necrosis Factor Receptor Associated Protein 2, Chain A"/>
    <property type="match status" value="1"/>
</dbReference>
<protein>
    <submittedName>
        <fullName evidence="4">BTB domain-containing protein</fullName>
    </submittedName>
</protein>
<name>A0A1I7T1J7_9PELO</name>
<dbReference type="Gene3D" id="3.30.710.10">
    <property type="entry name" value="Potassium Channel Kv1.1, Chain A"/>
    <property type="match status" value="1"/>
</dbReference>